<evidence type="ECO:0000313" key="3">
    <source>
        <dbReference type="EMBL" id="SVA40072.1"/>
    </source>
</evidence>
<dbReference type="PRINTS" id="PR00111">
    <property type="entry name" value="ABHYDROLASE"/>
</dbReference>
<dbReference type="Pfam" id="PF00561">
    <property type="entry name" value="Abhydrolase_1"/>
    <property type="match status" value="1"/>
</dbReference>
<dbReference type="InterPro" id="IPR029058">
    <property type="entry name" value="AB_hydrolase_fold"/>
</dbReference>
<dbReference type="PRINTS" id="PR00412">
    <property type="entry name" value="EPOXHYDRLASE"/>
</dbReference>
<reference evidence="3" key="1">
    <citation type="submission" date="2018-05" db="EMBL/GenBank/DDBJ databases">
        <authorList>
            <person name="Lanie J.A."/>
            <person name="Ng W.-L."/>
            <person name="Kazmierczak K.M."/>
            <person name="Andrzejewski T.M."/>
            <person name="Davidsen T.M."/>
            <person name="Wayne K.J."/>
            <person name="Tettelin H."/>
            <person name="Glass J.I."/>
            <person name="Rusch D."/>
            <person name="Podicherti R."/>
            <person name="Tsui H.-C.T."/>
            <person name="Winkler M.E."/>
        </authorList>
    </citation>
    <scope>NUCLEOTIDE SEQUENCE</scope>
</reference>
<dbReference type="SUPFAM" id="SSF53474">
    <property type="entry name" value="alpha/beta-Hydrolases"/>
    <property type="match status" value="1"/>
</dbReference>
<feature type="domain" description="AB hydrolase-1" evidence="2">
    <location>
        <begin position="23"/>
        <end position="319"/>
    </location>
</feature>
<evidence type="ECO:0000256" key="1">
    <source>
        <dbReference type="ARBA" id="ARBA00022801"/>
    </source>
</evidence>
<dbReference type="InterPro" id="IPR000639">
    <property type="entry name" value="Epox_hydrolase-like"/>
</dbReference>
<organism evidence="3">
    <name type="scientific">marine metagenome</name>
    <dbReference type="NCBI Taxonomy" id="408172"/>
    <lineage>
        <taxon>unclassified sequences</taxon>
        <taxon>metagenomes</taxon>
        <taxon>ecological metagenomes</taxon>
    </lineage>
</organism>
<dbReference type="PANTHER" id="PTHR43329">
    <property type="entry name" value="EPOXIDE HYDROLASE"/>
    <property type="match status" value="1"/>
</dbReference>
<dbReference type="Gene3D" id="3.40.50.1820">
    <property type="entry name" value="alpha/beta hydrolase"/>
    <property type="match status" value="1"/>
</dbReference>
<keyword evidence="1" id="KW-0378">Hydrolase</keyword>
<gene>
    <name evidence="3" type="ORF">METZ01_LOCUS92926</name>
</gene>
<dbReference type="GO" id="GO:0016787">
    <property type="term" value="F:hydrolase activity"/>
    <property type="evidence" value="ECO:0007669"/>
    <property type="project" value="UniProtKB-KW"/>
</dbReference>
<dbReference type="InterPro" id="IPR000073">
    <property type="entry name" value="AB_hydrolase_1"/>
</dbReference>
<sequence>MNKVDNGNGLEMAYLDAGRGDDVVLLLHGFPEIAYSWRCVIPILTQAGYRVIAPDQRGYGETTGWPSGYDVDLEPYSFKNLVDDALGLLNALNIPSVAAVVGHDFGSPVAAWAASTRPDVFQRLVLMSSPFGVSTTNVFDVVAGLQPPRVHYHQYYATRTADRDMRYPPQGLHDFLRGYFHYKSGDHAANLTRPLAEHELDLLPTYYVMEAGKTMPETVAAEMPAEPSNWLTDTDLAIYCREFERTGFQGGLNWYRARLAGVDSAKPRGIRVPTAFIAGKHDWGVYQSPGSFESMQRTICSDMRGVHLVDDAGHWVQQEQPEITSTLLLNFLA</sequence>
<dbReference type="EMBL" id="UINC01008916">
    <property type="protein sequence ID" value="SVA40072.1"/>
    <property type="molecule type" value="Genomic_DNA"/>
</dbReference>
<name>A0A381VID4_9ZZZZ</name>
<proteinExistence type="predicted"/>
<evidence type="ECO:0000259" key="2">
    <source>
        <dbReference type="Pfam" id="PF00561"/>
    </source>
</evidence>
<dbReference type="AlphaFoldDB" id="A0A381VID4"/>
<protein>
    <recommendedName>
        <fullName evidence="2">AB hydrolase-1 domain-containing protein</fullName>
    </recommendedName>
</protein>
<accession>A0A381VID4</accession>